<dbReference type="FunFam" id="1.20.120.610:FF:000005">
    <property type="entry name" value="V-type sodium ATPase subunit K"/>
    <property type="match status" value="1"/>
</dbReference>
<feature type="transmembrane region" description="Helical" evidence="8">
    <location>
        <begin position="47"/>
        <end position="70"/>
    </location>
</feature>
<evidence type="ECO:0000256" key="3">
    <source>
        <dbReference type="ARBA" id="ARBA00022448"/>
    </source>
</evidence>
<dbReference type="Pfam" id="PF00137">
    <property type="entry name" value="ATP-synt_C"/>
    <property type="match status" value="2"/>
</dbReference>
<feature type="transmembrane region" description="Helical" evidence="8">
    <location>
        <begin position="130"/>
        <end position="156"/>
    </location>
</feature>
<keyword evidence="3 8" id="KW-0813">Transport</keyword>
<dbReference type="AlphaFoldDB" id="A0A2G9YCM8"/>
<feature type="transmembrane region" description="Helical" evidence="8">
    <location>
        <begin position="6"/>
        <end position="26"/>
    </location>
</feature>
<dbReference type="CDD" id="cd18179">
    <property type="entry name" value="ATP-synt_Vo_Ao_c_NTPK_rpt1"/>
    <property type="match status" value="1"/>
</dbReference>
<dbReference type="SUPFAM" id="SSF81333">
    <property type="entry name" value="F1F0 ATP synthase subunit C"/>
    <property type="match status" value="2"/>
</dbReference>
<keyword evidence="4 8" id="KW-0812">Transmembrane</keyword>
<keyword evidence="7 8" id="KW-0472">Membrane</keyword>
<protein>
    <submittedName>
        <fullName evidence="10">Permease</fullName>
    </submittedName>
</protein>
<dbReference type="InterPro" id="IPR035921">
    <property type="entry name" value="F/V-ATP_Csub_sf"/>
</dbReference>
<comment type="caution">
    <text evidence="10">The sequence shown here is derived from an EMBL/GenBank/DDBJ whole genome shotgun (WGS) entry which is preliminary data.</text>
</comment>
<organism evidence="10 11">
    <name type="scientific">Candidatus Portnoybacteria bacterium CG23_combo_of_CG06-09_8_20_14_all_37_13</name>
    <dbReference type="NCBI Taxonomy" id="1974819"/>
    <lineage>
        <taxon>Bacteria</taxon>
        <taxon>Candidatus Portnoyibacteriota</taxon>
    </lineage>
</organism>
<gene>
    <name evidence="10" type="ORF">COX44_02435</name>
</gene>
<evidence type="ECO:0000256" key="2">
    <source>
        <dbReference type="ARBA" id="ARBA00007296"/>
    </source>
</evidence>
<dbReference type="InterPro" id="IPR002379">
    <property type="entry name" value="ATPase_proteolipid_c-like_dom"/>
</dbReference>
<dbReference type="GO" id="GO:0046961">
    <property type="term" value="F:proton-transporting ATPase activity, rotational mechanism"/>
    <property type="evidence" value="ECO:0007669"/>
    <property type="project" value="InterPro"/>
</dbReference>
<feature type="domain" description="V-ATPase proteolipid subunit C-like" evidence="9">
    <location>
        <begin position="9"/>
        <end position="67"/>
    </location>
</feature>
<feature type="domain" description="V-ATPase proteolipid subunit C-like" evidence="9">
    <location>
        <begin position="92"/>
        <end position="150"/>
    </location>
</feature>
<comment type="subcellular location">
    <subcellularLocation>
        <location evidence="1">Membrane</location>
        <topology evidence="1">Multi-pass membrane protein</topology>
    </subcellularLocation>
</comment>
<evidence type="ECO:0000256" key="4">
    <source>
        <dbReference type="ARBA" id="ARBA00022692"/>
    </source>
</evidence>
<dbReference type="NCBIfam" id="NF005124">
    <property type="entry name" value="PRK06558.1"/>
    <property type="match status" value="1"/>
</dbReference>
<dbReference type="InterPro" id="IPR000245">
    <property type="entry name" value="ATPase_proteolipid_csu"/>
</dbReference>
<evidence type="ECO:0000259" key="9">
    <source>
        <dbReference type="Pfam" id="PF00137"/>
    </source>
</evidence>
<comment type="similarity">
    <text evidence="2 8">Belongs to the V-ATPase proteolipid subunit family.</text>
</comment>
<evidence type="ECO:0000256" key="5">
    <source>
        <dbReference type="ARBA" id="ARBA00022989"/>
    </source>
</evidence>
<evidence type="ECO:0000313" key="10">
    <source>
        <dbReference type="EMBL" id="PIP16986.1"/>
    </source>
</evidence>
<evidence type="ECO:0000256" key="7">
    <source>
        <dbReference type="ARBA" id="ARBA00023136"/>
    </source>
</evidence>
<accession>A0A2G9YCM8</accession>
<dbReference type="PRINTS" id="PR00122">
    <property type="entry name" value="VACATPASE"/>
</dbReference>
<evidence type="ECO:0000256" key="1">
    <source>
        <dbReference type="ARBA" id="ARBA00004141"/>
    </source>
</evidence>
<sequence length="157" mass="15809">MIGIVFAIIGAAAAVILAGIGSIIGTSKAGQAGAGVVTEEPEKFGKVLLLQALPSTQGIYGFIGCFWVIFKLGLLTGTIPVLSWQTGLSILFACLPVAIAGLISAIFQGKVSIAGMNIVAKQPDASGKGVILAAMVETYAVLGLLATILLINGIVIG</sequence>
<dbReference type="Gene3D" id="1.20.120.610">
    <property type="entry name" value="lithium bound rotor ring of v- atpase"/>
    <property type="match status" value="1"/>
</dbReference>
<dbReference type="PANTHER" id="PTHR10263">
    <property type="entry name" value="V-TYPE PROTON ATPASE PROTEOLIPID SUBUNIT"/>
    <property type="match status" value="1"/>
</dbReference>
<name>A0A2G9YCM8_9BACT</name>
<keyword evidence="5 8" id="KW-1133">Transmembrane helix</keyword>
<keyword evidence="6 8" id="KW-0406">Ion transport</keyword>
<dbReference type="Proteomes" id="UP000231480">
    <property type="component" value="Unassembled WGS sequence"/>
</dbReference>
<dbReference type="GO" id="GO:0033179">
    <property type="term" value="C:proton-transporting V-type ATPase, V0 domain"/>
    <property type="evidence" value="ECO:0007669"/>
    <property type="project" value="InterPro"/>
</dbReference>
<dbReference type="CDD" id="cd18180">
    <property type="entry name" value="ATP-synt_Vo_Ao_c_NTPK_rpt2"/>
    <property type="match status" value="1"/>
</dbReference>
<dbReference type="EMBL" id="PCRH01000054">
    <property type="protein sequence ID" value="PIP16986.1"/>
    <property type="molecule type" value="Genomic_DNA"/>
</dbReference>
<evidence type="ECO:0000256" key="8">
    <source>
        <dbReference type="RuleBase" id="RU363060"/>
    </source>
</evidence>
<proteinExistence type="inferred from homology"/>
<evidence type="ECO:0000313" key="11">
    <source>
        <dbReference type="Proteomes" id="UP000231480"/>
    </source>
</evidence>
<feature type="transmembrane region" description="Helical" evidence="8">
    <location>
        <begin position="90"/>
        <end position="109"/>
    </location>
</feature>
<reference evidence="10 11" key="1">
    <citation type="submission" date="2017-09" db="EMBL/GenBank/DDBJ databases">
        <title>Depth-based differentiation of microbial function through sediment-hosted aquifers and enrichment of novel symbionts in the deep terrestrial subsurface.</title>
        <authorList>
            <person name="Probst A.J."/>
            <person name="Ladd B."/>
            <person name="Jarett J.K."/>
            <person name="Geller-Mcgrath D.E."/>
            <person name="Sieber C.M."/>
            <person name="Emerson J.B."/>
            <person name="Anantharaman K."/>
            <person name="Thomas B.C."/>
            <person name="Malmstrom R."/>
            <person name="Stieglmeier M."/>
            <person name="Klingl A."/>
            <person name="Woyke T."/>
            <person name="Ryan C.M."/>
            <person name="Banfield J.F."/>
        </authorList>
    </citation>
    <scope>NUCLEOTIDE SEQUENCE [LARGE SCALE GENOMIC DNA]</scope>
    <source>
        <strain evidence="10">CG23_combo_of_CG06-09_8_20_14_all_37_13</strain>
    </source>
</reference>
<evidence type="ECO:0000256" key="6">
    <source>
        <dbReference type="ARBA" id="ARBA00023065"/>
    </source>
</evidence>